<gene>
    <name evidence="1" type="ORF">BDV24DRAFT_143903</name>
</gene>
<dbReference type="AlphaFoldDB" id="A0A5N6XR57"/>
<accession>A0A5N6XR57</accession>
<reference evidence="1" key="1">
    <citation type="submission" date="2019-04" db="EMBL/GenBank/DDBJ databases">
        <title>Friends and foes A comparative genomics study of 23 Aspergillus species from section Flavi.</title>
        <authorList>
            <consortium name="DOE Joint Genome Institute"/>
            <person name="Kjaerbolling I."/>
            <person name="Vesth T."/>
            <person name="Frisvad J.C."/>
            <person name="Nybo J.L."/>
            <person name="Theobald S."/>
            <person name="Kildgaard S."/>
            <person name="Isbrandt T."/>
            <person name="Kuo A."/>
            <person name="Sato A."/>
            <person name="Lyhne E.K."/>
            <person name="Kogle M.E."/>
            <person name="Wiebenga A."/>
            <person name="Kun R.S."/>
            <person name="Lubbers R.J."/>
            <person name="Makela M.R."/>
            <person name="Barry K."/>
            <person name="Chovatia M."/>
            <person name="Clum A."/>
            <person name="Daum C."/>
            <person name="Haridas S."/>
            <person name="He G."/>
            <person name="LaButti K."/>
            <person name="Lipzen A."/>
            <person name="Mondo S."/>
            <person name="Riley R."/>
            <person name="Salamov A."/>
            <person name="Simmons B.A."/>
            <person name="Magnuson J.K."/>
            <person name="Henrissat B."/>
            <person name="Mortensen U.H."/>
            <person name="Larsen T.O."/>
            <person name="Devries R.P."/>
            <person name="Grigoriev I.V."/>
            <person name="Machida M."/>
            <person name="Baker S.E."/>
            <person name="Andersen M.R."/>
        </authorList>
    </citation>
    <scope>NUCLEOTIDE SEQUENCE</scope>
    <source>
        <strain evidence="1">CBS 117612</strain>
    </source>
</reference>
<dbReference type="EMBL" id="ML737218">
    <property type="protein sequence ID" value="KAE8335462.1"/>
    <property type="molecule type" value="Genomic_DNA"/>
</dbReference>
<name>A0A5N6XR57_9EURO</name>
<evidence type="ECO:0000313" key="1">
    <source>
        <dbReference type="EMBL" id="KAE8335462.1"/>
    </source>
</evidence>
<dbReference type="Proteomes" id="UP000325558">
    <property type="component" value="Unassembled WGS sequence"/>
</dbReference>
<proteinExistence type="predicted"/>
<sequence length="113" mass="12896">MWLFLSLFVFQPIVMIGYLLRGTVKQLMSTPKNNIGTKEPTAVKNSIYHTRQDSKGPPASSTISTFSSCYRFWVNFIEAIGGQTVTLMSNLRTGSWWEVTPRTQLTLIRYERG</sequence>
<protein>
    <submittedName>
        <fullName evidence="1">Uncharacterized protein</fullName>
    </submittedName>
</protein>
<organism evidence="1">
    <name type="scientific">Aspergillus arachidicola</name>
    <dbReference type="NCBI Taxonomy" id="656916"/>
    <lineage>
        <taxon>Eukaryota</taxon>
        <taxon>Fungi</taxon>
        <taxon>Dikarya</taxon>
        <taxon>Ascomycota</taxon>
        <taxon>Pezizomycotina</taxon>
        <taxon>Eurotiomycetes</taxon>
        <taxon>Eurotiomycetidae</taxon>
        <taxon>Eurotiales</taxon>
        <taxon>Aspergillaceae</taxon>
        <taxon>Aspergillus</taxon>
        <taxon>Aspergillus subgen. Circumdati</taxon>
    </lineage>
</organism>